<reference evidence="11 12" key="1">
    <citation type="submission" date="2018-11" db="EMBL/GenBank/DDBJ databases">
        <title>Mesobaculum littorinae gen. nov., sp. nov., isolated from Littorina scabra that represents a novel genus of the order Rhodobacteraceae.</title>
        <authorList>
            <person name="Li F."/>
        </authorList>
    </citation>
    <scope>NUCLEOTIDE SEQUENCE [LARGE SCALE GENOMIC DNA]</scope>
    <source>
        <strain evidence="11 12">M0103</strain>
    </source>
</reference>
<dbReference type="GO" id="GO:0004373">
    <property type="term" value="F:alpha-1,4-glucan glucosyltransferase (UDP-glucose donor) activity"/>
    <property type="evidence" value="ECO:0007669"/>
    <property type="project" value="InterPro"/>
</dbReference>
<keyword evidence="12" id="KW-1185">Reference proteome</keyword>
<comment type="pathway">
    <text evidence="3 8">Glycan biosynthesis; glycogen biosynthesis.</text>
</comment>
<dbReference type="EC" id="2.4.1.21" evidence="8"/>
<dbReference type="RefSeq" id="WP_127905055.1">
    <property type="nucleotide sequence ID" value="NZ_RQXX01000001.1"/>
</dbReference>
<dbReference type="PANTHER" id="PTHR45825">
    <property type="entry name" value="GRANULE-BOUND STARCH SYNTHASE 1, CHLOROPLASTIC/AMYLOPLASTIC"/>
    <property type="match status" value="1"/>
</dbReference>
<comment type="catalytic activity">
    <reaction evidence="1 8">
        <text>[(1-&gt;4)-alpha-D-glucosyl](n) + ADP-alpha-D-glucose = [(1-&gt;4)-alpha-D-glucosyl](n+1) + ADP + H(+)</text>
        <dbReference type="Rhea" id="RHEA:18189"/>
        <dbReference type="Rhea" id="RHEA-COMP:9584"/>
        <dbReference type="Rhea" id="RHEA-COMP:9587"/>
        <dbReference type="ChEBI" id="CHEBI:15378"/>
        <dbReference type="ChEBI" id="CHEBI:15444"/>
        <dbReference type="ChEBI" id="CHEBI:57498"/>
        <dbReference type="ChEBI" id="CHEBI:456216"/>
        <dbReference type="EC" id="2.4.1.21"/>
    </reaction>
</comment>
<comment type="caution">
    <text evidence="11">The sequence shown here is derived from an EMBL/GenBank/DDBJ whole genome shotgun (WGS) entry which is preliminary data.</text>
</comment>
<protein>
    <recommendedName>
        <fullName evidence="8">Glycogen synthase</fullName>
        <ecNumber evidence="8">2.4.1.21</ecNumber>
    </recommendedName>
    <alternativeName>
        <fullName evidence="8">Starch [bacterial glycogen] synthase</fullName>
    </alternativeName>
</protein>
<evidence type="ECO:0000256" key="8">
    <source>
        <dbReference type="HAMAP-Rule" id="MF_00484"/>
    </source>
</evidence>
<evidence type="ECO:0000256" key="4">
    <source>
        <dbReference type="ARBA" id="ARBA00010281"/>
    </source>
</evidence>
<keyword evidence="7 8" id="KW-0320">Glycogen biosynthesis</keyword>
<keyword evidence="6 8" id="KW-0808">Transferase</keyword>
<dbReference type="Gene3D" id="3.40.50.2000">
    <property type="entry name" value="Glycogen Phosphorylase B"/>
    <property type="match status" value="2"/>
</dbReference>
<dbReference type="PANTHER" id="PTHR45825:SF11">
    <property type="entry name" value="ALPHA AMYLASE DOMAIN-CONTAINING PROTEIN"/>
    <property type="match status" value="1"/>
</dbReference>
<dbReference type="GO" id="GO:0009011">
    <property type="term" value="F:alpha-1,4-glucan glucosyltransferase (ADP-glucose donor) activity"/>
    <property type="evidence" value="ECO:0007669"/>
    <property type="project" value="UniProtKB-UniRule"/>
</dbReference>
<evidence type="ECO:0000259" key="9">
    <source>
        <dbReference type="Pfam" id="PF00534"/>
    </source>
</evidence>
<gene>
    <name evidence="8 11" type="primary">glgA</name>
    <name evidence="11" type="ORF">EKE94_02720</name>
</gene>
<dbReference type="NCBIfam" id="TIGR02095">
    <property type="entry name" value="glgA"/>
    <property type="match status" value="1"/>
</dbReference>
<evidence type="ECO:0000256" key="2">
    <source>
        <dbReference type="ARBA" id="ARBA00002764"/>
    </source>
</evidence>
<evidence type="ECO:0000259" key="10">
    <source>
        <dbReference type="Pfam" id="PF08323"/>
    </source>
</evidence>
<accession>A0A438ALR3</accession>
<dbReference type="CDD" id="cd03791">
    <property type="entry name" value="GT5_Glycogen_synthase_DULL1-like"/>
    <property type="match status" value="1"/>
</dbReference>
<dbReference type="OrthoDB" id="9808590at2"/>
<dbReference type="NCBIfam" id="NF001899">
    <property type="entry name" value="PRK00654.1-2"/>
    <property type="match status" value="1"/>
</dbReference>
<dbReference type="InterPro" id="IPR013534">
    <property type="entry name" value="Starch_synth_cat_dom"/>
</dbReference>
<evidence type="ECO:0000256" key="6">
    <source>
        <dbReference type="ARBA" id="ARBA00022679"/>
    </source>
</evidence>
<dbReference type="Pfam" id="PF00534">
    <property type="entry name" value="Glycos_transf_1"/>
    <property type="match status" value="1"/>
</dbReference>
<dbReference type="InterPro" id="IPR001296">
    <property type="entry name" value="Glyco_trans_1"/>
</dbReference>
<evidence type="ECO:0000313" key="12">
    <source>
        <dbReference type="Proteomes" id="UP000285908"/>
    </source>
</evidence>
<evidence type="ECO:0000313" key="11">
    <source>
        <dbReference type="EMBL" id="RVV99612.1"/>
    </source>
</evidence>
<comment type="similarity">
    <text evidence="4 8">Belongs to the glycosyltransferase 1 family. Bacterial/plant glycogen synthase subfamily.</text>
</comment>
<dbReference type="AlphaFoldDB" id="A0A438ALR3"/>
<sequence length="478" mass="51530">MIRVLSVASEIAPLVKTGGLADVTGALPHALEAVDVEMRTLVPGYPQILSACDPGPPLMEEADLFGGPARVRPAKAGDLRLLVLEAPHLYDRDGTIYLAPDRSDWADNADRFAALSWIAARIGAEGAEGWQPDILHCHDWQAGLAPLYLRAMGAGDRVASVLTVHNIAFNGCSPGERRGDLRIPDWAWHSEGAEFWGQVSSLKAGLVYADRVTTVSPTYALELMTSEFGMGMEGVLRARRKAFCGILNGIDTDLWDPARDRDIAGRFKTPQGKLRNRDALLAEFGLEPGDGPLAVVVSRLTQQKGLDLLLEALPHFLDRGGRLALLGTGDAALEEAWRQAAARYRGVGVCIGYDEAMSHRMIAGGDAILVPSRFEPCGLTQLYGLRYGAIPVVALTGGLADTVIDANDAAQKAGVATGIQFAPVNALALSGALDRLIDLHADAAQWRRVQRNAMRHPVGWESSARQYADLYESMTTRR</sequence>
<dbReference type="Proteomes" id="UP000285908">
    <property type="component" value="Unassembled WGS sequence"/>
</dbReference>
<evidence type="ECO:0000256" key="1">
    <source>
        <dbReference type="ARBA" id="ARBA00001478"/>
    </source>
</evidence>
<dbReference type="EMBL" id="RQXX01000001">
    <property type="protein sequence ID" value="RVV99612.1"/>
    <property type="molecule type" value="Genomic_DNA"/>
</dbReference>
<evidence type="ECO:0000256" key="7">
    <source>
        <dbReference type="ARBA" id="ARBA00023056"/>
    </source>
</evidence>
<feature type="domain" description="Glycosyl transferase family 1" evidence="9">
    <location>
        <begin position="286"/>
        <end position="448"/>
    </location>
</feature>
<comment type="function">
    <text evidence="2 8">Synthesizes alpha-1,4-glucan chains using ADP-glucose.</text>
</comment>
<dbReference type="GO" id="GO:0005978">
    <property type="term" value="P:glycogen biosynthetic process"/>
    <property type="evidence" value="ECO:0007669"/>
    <property type="project" value="UniProtKB-UniRule"/>
</dbReference>
<dbReference type="GO" id="GO:0005829">
    <property type="term" value="C:cytosol"/>
    <property type="evidence" value="ECO:0007669"/>
    <property type="project" value="TreeGrafter"/>
</dbReference>
<dbReference type="HAMAP" id="MF_00484">
    <property type="entry name" value="Glycogen_synth"/>
    <property type="match status" value="1"/>
</dbReference>
<dbReference type="Pfam" id="PF08323">
    <property type="entry name" value="Glyco_transf_5"/>
    <property type="match status" value="1"/>
</dbReference>
<proteinExistence type="inferred from homology"/>
<evidence type="ECO:0000256" key="5">
    <source>
        <dbReference type="ARBA" id="ARBA00022676"/>
    </source>
</evidence>
<dbReference type="SUPFAM" id="SSF53756">
    <property type="entry name" value="UDP-Glycosyltransferase/glycogen phosphorylase"/>
    <property type="match status" value="1"/>
</dbReference>
<feature type="domain" description="Starch synthase catalytic" evidence="10">
    <location>
        <begin position="3"/>
        <end position="237"/>
    </location>
</feature>
<keyword evidence="5 8" id="KW-0328">Glycosyltransferase</keyword>
<organism evidence="11 12">
    <name type="scientific">Mesobaculum littorinae</name>
    <dbReference type="NCBI Taxonomy" id="2486419"/>
    <lineage>
        <taxon>Bacteria</taxon>
        <taxon>Pseudomonadati</taxon>
        <taxon>Pseudomonadota</taxon>
        <taxon>Alphaproteobacteria</taxon>
        <taxon>Rhodobacterales</taxon>
        <taxon>Roseobacteraceae</taxon>
        <taxon>Mesobaculum</taxon>
    </lineage>
</organism>
<evidence type="ECO:0000256" key="3">
    <source>
        <dbReference type="ARBA" id="ARBA00004964"/>
    </source>
</evidence>
<name>A0A438ALR3_9RHOB</name>
<feature type="binding site" evidence="8">
    <location>
        <position position="16"/>
    </location>
    <ligand>
        <name>ADP-alpha-D-glucose</name>
        <dbReference type="ChEBI" id="CHEBI:57498"/>
    </ligand>
</feature>
<dbReference type="UniPathway" id="UPA00164"/>
<dbReference type="InterPro" id="IPR011835">
    <property type="entry name" value="GS/SS"/>
</dbReference>